<sequence>MNIKSLSGKILLIFDAVILIFALLILNNFHFIRVAAENIYYIFYVIFCSLTIFTLHKNYNLRLSHGILIPIIILLLLTTIVNPIITLPLLLIYPLLRAKDSNMVLKFISGILYALLIFMFITTFFLKTFFVSDKLLHNIPSPNKKYNITVTDNNQGASGGNTVVKLEKIYLNTFKKARTIYINPFGESPEVKWINNETLDIDGTRIDVNSKIKIHVQN</sequence>
<keyword evidence="1" id="KW-1133">Transmembrane helix</keyword>
<comment type="caution">
    <text evidence="2">The sequence shown here is derived from an EMBL/GenBank/DDBJ whole genome shotgun (WGS) entry which is preliminary data.</text>
</comment>
<evidence type="ECO:0000313" key="3">
    <source>
        <dbReference type="Proteomes" id="UP000726170"/>
    </source>
</evidence>
<accession>A0ABS6EHC9</accession>
<evidence type="ECO:0000313" key="2">
    <source>
        <dbReference type="EMBL" id="MBU5484628.1"/>
    </source>
</evidence>
<organism evidence="2 3">
    <name type="scientific">Clostridium mobile</name>
    <dbReference type="NCBI Taxonomy" id="2841512"/>
    <lineage>
        <taxon>Bacteria</taxon>
        <taxon>Bacillati</taxon>
        <taxon>Bacillota</taxon>
        <taxon>Clostridia</taxon>
        <taxon>Eubacteriales</taxon>
        <taxon>Clostridiaceae</taxon>
        <taxon>Clostridium</taxon>
    </lineage>
</organism>
<feature type="transmembrane region" description="Helical" evidence="1">
    <location>
        <begin position="67"/>
        <end position="95"/>
    </location>
</feature>
<gene>
    <name evidence="2" type="ORF">KQI86_09820</name>
</gene>
<keyword evidence="1" id="KW-0812">Transmembrane</keyword>
<protein>
    <submittedName>
        <fullName evidence="2">DUF5412 domain-containing protein</fullName>
    </submittedName>
</protein>
<feature type="transmembrane region" description="Helical" evidence="1">
    <location>
        <begin position="38"/>
        <end position="55"/>
    </location>
</feature>
<feature type="transmembrane region" description="Helical" evidence="1">
    <location>
        <begin position="12"/>
        <end position="32"/>
    </location>
</feature>
<dbReference type="Pfam" id="PF17428">
    <property type="entry name" value="DUF5412"/>
    <property type="match status" value="1"/>
</dbReference>
<dbReference type="EMBL" id="JAHLQF010000002">
    <property type="protein sequence ID" value="MBU5484628.1"/>
    <property type="molecule type" value="Genomic_DNA"/>
</dbReference>
<dbReference type="InterPro" id="IPR035406">
    <property type="entry name" value="DUF5412"/>
</dbReference>
<evidence type="ECO:0000256" key="1">
    <source>
        <dbReference type="SAM" id="Phobius"/>
    </source>
</evidence>
<dbReference type="Proteomes" id="UP000726170">
    <property type="component" value="Unassembled WGS sequence"/>
</dbReference>
<reference evidence="2 3" key="1">
    <citation type="submission" date="2021-06" db="EMBL/GenBank/DDBJ databases">
        <authorList>
            <person name="Sun Q."/>
            <person name="Li D."/>
        </authorList>
    </citation>
    <scope>NUCLEOTIDE SEQUENCE [LARGE SCALE GENOMIC DNA]</scope>
    <source>
        <strain evidence="2 3">MSJ-11</strain>
    </source>
</reference>
<keyword evidence="1" id="KW-0472">Membrane</keyword>
<dbReference type="RefSeq" id="WP_216439093.1">
    <property type="nucleotide sequence ID" value="NZ_JAHLQF010000002.1"/>
</dbReference>
<keyword evidence="3" id="KW-1185">Reference proteome</keyword>
<feature type="transmembrane region" description="Helical" evidence="1">
    <location>
        <begin position="107"/>
        <end position="126"/>
    </location>
</feature>
<name>A0ABS6EHC9_9CLOT</name>
<proteinExistence type="predicted"/>